<evidence type="ECO:0000313" key="6">
    <source>
        <dbReference type="Proteomes" id="UP001156398"/>
    </source>
</evidence>
<dbReference type="SUPFAM" id="SSF52833">
    <property type="entry name" value="Thioredoxin-like"/>
    <property type="match status" value="1"/>
</dbReference>
<gene>
    <name evidence="4" type="ORF">POF43_015855</name>
    <name evidence="5" type="ORF">POF50_020900</name>
</gene>
<organism evidence="5">
    <name type="scientific">Streptantibioticus silvisoli</name>
    <dbReference type="NCBI Taxonomy" id="2705255"/>
    <lineage>
        <taxon>Bacteria</taxon>
        <taxon>Bacillati</taxon>
        <taxon>Actinomycetota</taxon>
        <taxon>Actinomycetes</taxon>
        <taxon>Kitasatosporales</taxon>
        <taxon>Streptomycetaceae</taxon>
        <taxon>Streptantibioticus</taxon>
    </lineage>
</organism>
<feature type="compositionally biased region" description="Polar residues" evidence="1">
    <location>
        <begin position="1"/>
        <end position="20"/>
    </location>
</feature>
<dbReference type="InterPro" id="IPR012336">
    <property type="entry name" value="Thioredoxin-like_fold"/>
</dbReference>
<feature type="transmembrane region" description="Helical" evidence="2">
    <location>
        <begin position="35"/>
        <end position="56"/>
    </location>
</feature>
<dbReference type="Pfam" id="PF13462">
    <property type="entry name" value="Thioredoxin_4"/>
    <property type="match status" value="1"/>
</dbReference>
<keyword evidence="6" id="KW-1185">Reference proteome</keyword>
<keyword evidence="2" id="KW-1133">Transmembrane helix</keyword>
<sequence>MAESKGSQDAKGQQQPTPSGTAGARRTGWSRWRPYSTAIVGVAAVFAVSAVIGSHVRGGETTNVKIPNGMPSTAPQDLAVPVKPAVPVTVTVYEDLRDPQSKAFAEQWKPTFDNLLDSGRAEIAYRLVTTSDTAHGGKGALYAANAAACAQDQGKAQFVSYVNELWKKQPADITDDKFASLPYLEKLGHHVHDMQASLFVPCVQSLDHQGWVRASQADYTKAGLGAVPVIQINGTTVNPLQQHLTPAKLDALVKKALGQVMASASPTPAAS</sequence>
<evidence type="ECO:0000256" key="1">
    <source>
        <dbReference type="SAM" id="MobiDB-lite"/>
    </source>
</evidence>
<dbReference type="AlphaFoldDB" id="A0AA90KHF8"/>
<dbReference type="Gene3D" id="3.40.30.10">
    <property type="entry name" value="Glutaredoxin"/>
    <property type="match status" value="1"/>
</dbReference>
<feature type="region of interest" description="Disordered" evidence="1">
    <location>
        <begin position="1"/>
        <end position="28"/>
    </location>
</feature>
<dbReference type="EMBL" id="JAAGKO020000021">
    <property type="protein sequence ID" value="MDI5964175.1"/>
    <property type="molecule type" value="Genomic_DNA"/>
</dbReference>
<reference evidence="5 6" key="1">
    <citation type="submission" date="2023-05" db="EMBL/GenBank/DDBJ databases">
        <title>Streptantibioticus silvisoli sp. nov., acidotolerant actinomycetes 1 from pine litter.</title>
        <authorList>
            <person name="Swiecimska M."/>
            <person name="Golinska P."/>
            <person name="Sangal V."/>
            <person name="Wachnowicz B."/>
            <person name="Goodfellow M."/>
        </authorList>
    </citation>
    <scope>NUCLEOTIDE SEQUENCE</scope>
    <source>
        <strain evidence="5">SL13</strain>
        <strain evidence="4 6">SL54</strain>
    </source>
</reference>
<proteinExistence type="predicted"/>
<protein>
    <submittedName>
        <fullName evidence="5">Thioredoxin domain-containing protein</fullName>
    </submittedName>
</protein>
<evidence type="ECO:0000313" key="4">
    <source>
        <dbReference type="EMBL" id="MDI5964175.1"/>
    </source>
</evidence>
<evidence type="ECO:0000259" key="3">
    <source>
        <dbReference type="Pfam" id="PF13462"/>
    </source>
</evidence>
<feature type="domain" description="Thioredoxin-like fold" evidence="3">
    <location>
        <begin position="84"/>
        <end position="254"/>
    </location>
</feature>
<comment type="caution">
    <text evidence="5">The sequence shown here is derived from an EMBL/GenBank/DDBJ whole genome shotgun (WGS) entry which is preliminary data.</text>
</comment>
<dbReference type="Proteomes" id="UP001156398">
    <property type="component" value="Unassembled WGS sequence"/>
</dbReference>
<dbReference type="RefSeq" id="WP_271313725.1">
    <property type="nucleotide sequence ID" value="NZ_JAAGKO020000021.1"/>
</dbReference>
<dbReference type="EMBL" id="JABXJJ020000025">
    <property type="protein sequence ID" value="MDI5971760.1"/>
    <property type="molecule type" value="Genomic_DNA"/>
</dbReference>
<evidence type="ECO:0000313" key="5">
    <source>
        <dbReference type="EMBL" id="MDI5971760.1"/>
    </source>
</evidence>
<keyword evidence="2" id="KW-0812">Transmembrane</keyword>
<dbReference type="InterPro" id="IPR036249">
    <property type="entry name" value="Thioredoxin-like_sf"/>
</dbReference>
<evidence type="ECO:0000256" key="2">
    <source>
        <dbReference type="SAM" id="Phobius"/>
    </source>
</evidence>
<name>A0AA90KHF8_9ACTN</name>
<keyword evidence="2" id="KW-0472">Membrane</keyword>
<accession>A0AA90KHF8</accession>